<dbReference type="STRING" id="33995.KOEU_18920"/>
<name>A0A0M0EHD7_KOMEU</name>
<dbReference type="Proteomes" id="UP000037566">
    <property type="component" value="Unassembled WGS sequence"/>
</dbReference>
<dbReference type="InterPro" id="IPR014347">
    <property type="entry name" value="Tautomerase/MIF_sf"/>
</dbReference>
<dbReference type="RefSeq" id="WP_053323340.1">
    <property type="nucleotide sequence ID" value="NZ_LHUQ01000008.1"/>
</dbReference>
<dbReference type="Gene3D" id="3.30.429.10">
    <property type="entry name" value="Macrophage Migration Inhibitory Factor"/>
    <property type="match status" value="1"/>
</dbReference>
<dbReference type="PATRIC" id="fig|33995.3.peg.2096"/>
<protein>
    <submittedName>
        <fullName evidence="1">Tautomerase enzyme</fullName>
    </submittedName>
</protein>
<dbReference type="OrthoDB" id="9804765at2"/>
<keyword evidence="2" id="KW-1185">Reference proteome</keyword>
<comment type="caution">
    <text evidence="1">The sequence shown here is derived from an EMBL/GenBank/DDBJ whole genome shotgun (WGS) entry which is preliminary data.</text>
</comment>
<dbReference type="Pfam" id="PF14552">
    <property type="entry name" value="Tautomerase_2"/>
    <property type="match status" value="1"/>
</dbReference>
<proteinExistence type="predicted"/>
<sequence length="137" mass="15239">MPLLHFHVVKGQRNPAELRSLLDAAHDAMLEAFKVPARDRYQLVSEHEPTHMVIEDTGLDIPRTPKVVLLQVVSRPRGKEQIAVFYKLLAEALQARCGLAPSDLMVSIIENQDEHWSFGLGRAQFLTGELPLPGAPA</sequence>
<dbReference type="EMBL" id="LHUQ01000008">
    <property type="protein sequence ID" value="KON64677.1"/>
    <property type="molecule type" value="Genomic_DNA"/>
</dbReference>
<dbReference type="AlphaFoldDB" id="A0A0M0EHD7"/>
<evidence type="ECO:0000313" key="1">
    <source>
        <dbReference type="EMBL" id="KON64677.1"/>
    </source>
</evidence>
<organism evidence="1 2">
    <name type="scientific">Komagataeibacter europaeus</name>
    <name type="common">Gluconacetobacter europaeus</name>
    <dbReference type="NCBI Taxonomy" id="33995"/>
    <lineage>
        <taxon>Bacteria</taxon>
        <taxon>Pseudomonadati</taxon>
        <taxon>Pseudomonadota</taxon>
        <taxon>Alphaproteobacteria</taxon>
        <taxon>Acetobacterales</taxon>
        <taxon>Acetobacteraceae</taxon>
        <taxon>Komagataeibacter</taxon>
    </lineage>
</organism>
<dbReference type="PANTHER" id="PTHR38460:SF1">
    <property type="entry name" value="TAUTOMERASE YOLI-RELATED"/>
    <property type="match status" value="1"/>
</dbReference>
<dbReference type="SUPFAM" id="SSF55331">
    <property type="entry name" value="Tautomerase/MIF"/>
    <property type="match status" value="1"/>
</dbReference>
<accession>A0A0M0EHD7</accession>
<evidence type="ECO:0000313" key="2">
    <source>
        <dbReference type="Proteomes" id="UP000037566"/>
    </source>
</evidence>
<reference evidence="1" key="1">
    <citation type="submission" date="2015-08" db="EMBL/GenBank/DDBJ databases">
        <title>Draft genome sequence of Komagataeibacter europaeus CECT 8546 a cellulose producer strain from vinegar produced by the traditional method.</title>
        <authorList>
            <person name="Poehlein A."/>
            <person name="Valera M.J."/>
            <person name="Haack F.S."/>
            <person name="Mas A."/>
            <person name="Daniel R."/>
            <person name="Streit W.R."/>
            <person name="Mateo E."/>
        </authorList>
    </citation>
    <scope>NUCLEOTIDE SEQUENCE [LARGE SCALE GENOMIC DNA]</scope>
    <source>
        <strain evidence="1">CECT 8546</strain>
    </source>
</reference>
<dbReference type="InterPro" id="IPR037479">
    <property type="entry name" value="Tauto_MSAD"/>
</dbReference>
<gene>
    <name evidence="1" type="ORF">KOEU_18920</name>
</gene>
<dbReference type="PANTHER" id="PTHR38460">
    <property type="entry name" value="TAUTOMERASE YOLI-RELATED"/>
    <property type="match status" value="1"/>
</dbReference>